<evidence type="ECO:0000313" key="2">
    <source>
        <dbReference type="Proteomes" id="UP000002084"/>
    </source>
</evidence>
<dbReference type="Proteomes" id="UP000002084">
    <property type="component" value="Chromosome"/>
</dbReference>
<dbReference type="STRING" id="41514.SARI_01923"/>
<dbReference type="AlphaFoldDB" id="A9MH87"/>
<sequence length="47" mass="5229">MRIATAQAKKVISHCQLALTKKNLVSGITAKYVRTGLEMVFHQPKAF</sequence>
<reference evidence="1 2" key="1">
    <citation type="submission" date="2007-11" db="EMBL/GenBank/DDBJ databases">
        <authorList>
            <consortium name="The Salmonella enterica serovar Arizonae Genome Sequencing Project"/>
            <person name="McClelland M."/>
            <person name="Sanderson E.K."/>
            <person name="Porwollik S."/>
            <person name="Spieth J."/>
            <person name="Clifton W.S."/>
            <person name="Fulton R."/>
            <person name="Chunyan W."/>
            <person name="Wollam A."/>
            <person name="Shah N."/>
            <person name="Pepin K."/>
            <person name="Bhonagiri V."/>
            <person name="Nash W."/>
            <person name="Johnson M."/>
            <person name="Thiruvilangam P."/>
            <person name="Wilson R."/>
        </authorList>
    </citation>
    <scope>NUCLEOTIDE SEQUENCE [LARGE SCALE GENOMIC DNA]</scope>
    <source>
        <strain evidence="2">ATCC BAA-731 / CDC346-86 / RSK2980</strain>
    </source>
</reference>
<organism evidence="1 2">
    <name type="scientific">Salmonella arizonae (strain ATCC BAA-731 / CDC346-86 / RSK2980)</name>
    <dbReference type="NCBI Taxonomy" id="41514"/>
    <lineage>
        <taxon>Bacteria</taxon>
        <taxon>Pseudomonadati</taxon>
        <taxon>Pseudomonadota</taxon>
        <taxon>Gammaproteobacteria</taxon>
        <taxon>Enterobacterales</taxon>
        <taxon>Enterobacteriaceae</taxon>
        <taxon>Salmonella</taxon>
    </lineage>
</organism>
<accession>A9MH87</accession>
<keyword evidence="2" id="KW-1185">Reference proteome</keyword>
<dbReference type="HOGENOM" id="CLU_3172887_0_0_6"/>
<evidence type="ECO:0000313" key="1">
    <source>
        <dbReference type="EMBL" id="ABX21806.1"/>
    </source>
</evidence>
<proteinExistence type="predicted"/>
<gene>
    <name evidence="1" type="ordered locus">SARI_01923</name>
</gene>
<dbReference type="KEGG" id="ses:SARI_01923"/>
<name>A9MH87_SALAR</name>
<dbReference type="EMBL" id="CP000880">
    <property type="protein sequence ID" value="ABX21806.1"/>
    <property type="molecule type" value="Genomic_DNA"/>
</dbReference>
<protein>
    <submittedName>
        <fullName evidence="1">Uncharacterized protein</fullName>
    </submittedName>
</protein>